<dbReference type="InterPro" id="IPR039994">
    <property type="entry name" value="NO66-like"/>
</dbReference>
<dbReference type="SUPFAM" id="SSF51197">
    <property type="entry name" value="Clavaminate synthase-like"/>
    <property type="match status" value="1"/>
</dbReference>
<reference evidence="5 6" key="1">
    <citation type="submission" date="2013-05" db="EMBL/GenBank/DDBJ databases">
        <title>Genome sequence of Streptomyces sparsogenes DSM 40356.</title>
        <authorList>
            <person name="Coyne S."/>
            <person name="Seebeck F.P."/>
        </authorList>
    </citation>
    <scope>NUCLEOTIDE SEQUENCE [LARGE SCALE GENOMIC DNA]</scope>
    <source>
        <strain evidence="5 6">DSM 40356</strain>
    </source>
</reference>
<keyword evidence="6" id="KW-1185">Reference proteome</keyword>
<evidence type="ECO:0000256" key="3">
    <source>
        <dbReference type="ARBA" id="ARBA00023004"/>
    </source>
</evidence>
<dbReference type="PANTHER" id="PTHR13096">
    <property type="entry name" value="MINA53 MYC INDUCED NUCLEAR ANTIGEN"/>
    <property type="match status" value="1"/>
</dbReference>
<dbReference type="GO" id="GO:0046872">
    <property type="term" value="F:metal ion binding"/>
    <property type="evidence" value="ECO:0007669"/>
    <property type="project" value="UniProtKB-KW"/>
</dbReference>
<dbReference type="STRING" id="67365.GCA_001704635_03029"/>
<dbReference type="InterPro" id="IPR003347">
    <property type="entry name" value="JmjC_dom"/>
</dbReference>
<evidence type="ECO:0000313" key="6">
    <source>
        <dbReference type="Proteomes" id="UP000186168"/>
    </source>
</evidence>
<evidence type="ECO:0000256" key="2">
    <source>
        <dbReference type="ARBA" id="ARBA00022723"/>
    </source>
</evidence>
<name>A0A1R1SCZ7_9ACTN</name>
<evidence type="ECO:0000313" key="5">
    <source>
        <dbReference type="EMBL" id="OMI36173.1"/>
    </source>
</evidence>
<feature type="domain" description="JmjC" evidence="4">
    <location>
        <begin position="100"/>
        <end position="240"/>
    </location>
</feature>
<protein>
    <submittedName>
        <fullName evidence="5">Cupin 4 family protein</fullName>
    </submittedName>
</protein>
<dbReference type="AlphaFoldDB" id="A0A1R1SCZ7"/>
<gene>
    <name evidence="5" type="ORF">SPAR_27501</name>
</gene>
<dbReference type="EMBL" id="ASQP01000352">
    <property type="protein sequence ID" value="OMI36173.1"/>
    <property type="molecule type" value="Genomic_DNA"/>
</dbReference>
<dbReference type="GeneID" id="96747631"/>
<accession>A0A1R1SCZ7</accession>
<dbReference type="Proteomes" id="UP000186168">
    <property type="component" value="Unassembled WGS sequence"/>
</dbReference>
<keyword evidence="2" id="KW-0479">Metal-binding</keyword>
<comment type="cofactor">
    <cofactor evidence="1">
        <name>Fe(2+)</name>
        <dbReference type="ChEBI" id="CHEBI:29033"/>
    </cofactor>
</comment>
<proteinExistence type="predicted"/>
<dbReference type="PANTHER" id="PTHR13096:SF8">
    <property type="entry name" value="RIBOSOMAL OXYGENASE 1"/>
    <property type="match status" value="1"/>
</dbReference>
<sequence>MTRAHGFDLLTAESDSVIERAWGERTSSLSVAPSFLASLDRITIDRLLEERSLRPPDITFAQKGRQLPDREVTVGRTRAANTDAGLLDRMKARCLLADGATAMVYHAHHLIGPLGAVAAHISSALRASCDTTVFHTPAHNPGLGWHRDGQHVVAVQITGSKEWRVEKRPPSHWWTSGALVTDGPDTEVLHVTLRRGEALYLPPGVAHTARATDESSTHVSFVVQEPETKDLALAMFERASRGVTARLEQGPVTERAARAAAVARQLSSAIRELDVDELLAMVEEDAMEAGQPPSRG</sequence>
<dbReference type="RefSeq" id="WP_065967558.1">
    <property type="nucleotide sequence ID" value="NZ_ASQP01000352.1"/>
</dbReference>
<dbReference type="Pfam" id="PF08007">
    <property type="entry name" value="JmjC_2"/>
    <property type="match status" value="1"/>
</dbReference>
<dbReference type="Gene3D" id="2.60.120.650">
    <property type="entry name" value="Cupin"/>
    <property type="match status" value="1"/>
</dbReference>
<evidence type="ECO:0000259" key="4">
    <source>
        <dbReference type="PROSITE" id="PS51184"/>
    </source>
</evidence>
<organism evidence="5 6">
    <name type="scientific">Streptomyces sparsogenes DSM 40356</name>
    <dbReference type="NCBI Taxonomy" id="1331668"/>
    <lineage>
        <taxon>Bacteria</taxon>
        <taxon>Bacillati</taxon>
        <taxon>Actinomycetota</taxon>
        <taxon>Actinomycetes</taxon>
        <taxon>Kitasatosporales</taxon>
        <taxon>Streptomycetaceae</taxon>
        <taxon>Streptomyces</taxon>
    </lineage>
</organism>
<dbReference type="PROSITE" id="PS51184">
    <property type="entry name" value="JMJC"/>
    <property type="match status" value="1"/>
</dbReference>
<keyword evidence="3" id="KW-0408">Iron</keyword>
<evidence type="ECO:0000256" key="1">
    <source>
        <dbReference type="ARBA" id="ARBA00001954"/>
    </source>
</evidence>
<comment type="caution">
    <text evidence="5">The sequence shown here is derived from an EMBL/GenBank/DDBJ whole genome shotgun (WGS) entry which is preliminary data.</text>
</comment>